<evidence type="ECO:0000259" key="1">
    <source>
        <dbReference type="PROSITE" id="PS00028"/>
    </source>
</evidence>
<accession>A0ABQ9J8E6</accession>
<reference evidence="2" key="1">
    <citation type="journal article" date="2023" name="Insect Mol. Biol.">
        <title>Genome sequencing provides insights into the evolution of gene families encoding plant cell wall-degrading enzymes in longhorned beetles.</title>
        <authorList>
            <person name="Shin N.R."/>
            <person name="Okamura Y."/>
            <person name="Kirsch R."/>
            <person name="Pauchet Y."/>
        </authorList>
    </citation>
    <scope>NUCLEOTIDE SEQUENCE</scope>
    <source>
        <strain evidence="2">MMC_N1</strain>
    </source>
</reference>
<gene>
    <name evidence="2" type="ORF">NQ317_000835</name>
</gene>
<protein>
    <recommendedName>
        <fullName evidence="1">C2H2-type domain-containing protein</fullName>
    </recommendedName>
</protein>
<dbReference type="InterPro" id="IPR013087">
    <property type="entry name" value="Znf_C2H2_type"/>
</dbReference>
<proteinExistence type="predicted"/>
<evidence type="ECO:0000313" key="3">
    <source>
        <dbReference type="Proteomes" id="UP001162164"/>
    </source>
</evidence>
<keyword evidence="3" id="KW-1185">Reference proteome</keyword>
<dbReference type="SMART" id="SM00355">
    <property type="entry name" value="ZnF_C2H2"/>
    <property type="match status" value="2"/>
</dbReference>
<dbReference type="Proteomes" id="UP001162164">
    <property type="component" value="Unassembled WGS sequence"/>
</dbReference>
<dbReference type="PROSITE" id="PS00028">
    <property type="entry name" value="ZINC_FINGER_C2H2_1"/>
    <property type="match status" value="1"/>
</dbReference>
<comment type="caution">
    <text evidence="2">The sequence shown here is derived from an EMBL/GenBank/DDBJ whole genome shotgun (WGS) entry which is preliminary data.</text>
</comment>
<dbReference type="EMBL" id="JAPWTJ010001036">
    <property type="protein sequence ID" value="KAJ8974202.1"/>
    <property type="molecule type" value="Genomic_DNA"/>
</dbReference>
<sequence length="340" mass="38865">MQACEEFHIVQPVVCLPCVDLLINYFKFASTSASVEEIINEYCQQEGTNSNGFVNFNDVVKFSHGEAARCGVTFNTSVVKETLSSDDDSDFKEVDIKIEEHDLKDEVGIDLPNESHNFAEDSKPANLENGEITHALCSDLRYECPLCQFKMETKADLRSHVGIHIVEPNAESIGDVACVDKSDNQSYPKRHVTFDDKSVVVETNRSGTCDFTAKCKVIFKNHSLVHSSETFCGQIDTNGQDLVELNRFYKNENERKILRKQTFNIGNDYRPTENNEIFGVKSVPRVAQQKMVVHRKNAEVKMYECESCHFKTKHRGSFINHRLVHRENYEEMYKCDVCDF</sequence>
<feature type="domain" description="C2H2-type" evidence="1">
    <location>
        <begin position="144"/>
        <end position="164"/>
    </location>
</feature>
<evidence type="ECO:0000313" key="2">
    <source>
        <dbReference type="EMBL" id="KAJ8974202.1"/>
    </source>
</evidence>
<organism evidence="2 3">
    <name type="scientific">Molorchus minor</name>
    <dbReference type="NCBI Taxonomy" id="1323400"/>
    <lineage>
        <taxon>Eukaryota</taxon>
        <taxon>Metazoa</taxon>
        <taxon>Ecdysozoa</taxon>
        <taxon>Arthropoda</taxon>
        <taxon>Hexapoda</taxon>
        <taxon>Insecta</taxon>
        <taxon>Pterygota</taxon>
        <taxon>Neoptera</taxon>
        <taxon>Endopterygota</taxon>
        <taxon>Coleoptera</taxon>
        <taxon>Polyphaga</taxon>
        <taxon>Cucujiformia</taxon>
        <taxon>Chrysomeloidea</taxon>
        <taxon>Cerambycidae</taxon>
        <taxon>Lamiinae</taxon>
        <taxon>Monochamini</taxon>
        <taxon>Molorchus</taxon>
    </lineage>
</organism>
<name>A0ABQ9J8E6_9CUCU</name>